<evidence type="ECO:0000313" key="2">
    <source>
        <dbReference type="Proteomes" id="UP001151760"/>
    </source>
</evidence>
<comment type="caution">
    <text evidence="1">The sequence shown here is derived from an EMBL/GenBank/DDBJ whole genome shotgun (WGS) entry which is preliminary data.</text>
</comment>
<dbReference type="Proteomes" id="UP001151760">
    <property type="component" value="Unassembled WGS sequence"/>
</dbReference>
<evidence type="ECO:0000313" key="1">
    <source>
        <dbReference type="EMBL" id="GJS52761.1"/>
    </source>
</evidence>
<gene>
    <name evidence="1" type="ORF">Tco_0626123</name>
</gene>
<protein>
    <submittedName>
        <fullName evidence="1">Uncharacterized protein</fullName>
    </submittedName>
</protein>
<dbReference type="EMBL" id="BQNB010008678">
    <property type="protein sequence ID" value="GJS52761.1"/>
    <property type="molecule type" value="Genomic_DNA"/>
</dbReference>
<reference evidence="1" key="1">
    <citation type="journal article" date="2022" name="Int. J. Mol. Sci.">
        <title>Draft Genome of Tanacetum Coccineum: Genomic Comparison of Closely Related Tanacetum-Family Plants.</title>
        <authorList>
            <person name="Yamashiro T."/>
            <person name="Shiraishi A."/>
            <person name="Nakayama K."/>
            <person name="Satake H."/>
        </authorList>
    </citation>
    <scope>NUCLEOTIDE SEQUENCE</scope>
</reference>
<sequence length="204" mass="22836">MTAMSLLFRLYGDVCDSFISDVSVNSKPSITELYAVNDEAFMVDKKYVNVTDLNLMSDEKVSIFIDRDDLEKKIDDVQVLDNVVCVDRNKNVYGSEAKTSAVVASVVIKEVVGTQDNVDVNTMKLVIEDVDFAGYMCFCWIQKISISDRDDLEKKIHDVQVLDNVVCVDRTKCYDGKQDESGDIDLNNCPDIPNFAADADSNEL</sequence>
<name>A0ABQ4WIP7_9ASTR</name>
<accession>A0ABQ4WIP7</accession>
<proteinExistence type="predicted"/>
<reference evidence="1" key="2">
    <citation type="submission" date="2022-01" db="EMBL/GenBank/DDBJ databases">
        <authorList>
            <person name="Yamashiro T."/>
            <person name="Shiraishi A."/>
            <person name="Satake H."/>
            <person name="Nakayama K."/>
        </authorList>
    </citation>
    <scope>NUCLEOTIDE SEQUENCE</scope>
</reference>
<keyword evidence="2" id="KW-1185">Reference proteome</keyword>
<organism evidence="1 2">
    <name type="scientific">Tanacetum coccineum</name>
    <dbReference type="NCBI Taxonomy" id="301880"/>
    <lineage>
        <taxon>Eukaryota</taxon>
        <taxon>Viridiplantae</taxon>
        <taxon>Streptophyta</taxon>
        <taxon>Embryophyta</taxon>
        <taxon>Tracheophyta</taxon>
        <taxon>Spermatophyta</taxon>
        <taxon>Magnoliopsida</taxon>
        <taxon>eudicotyledons</taxon>
        <taxon>Gunneridae</taxon>
        <taxon>Pentapetalae</taxon>
        <taxon>asterids</taxon>
        <taxon>campanulids</taxon>
        <taxon>Asterales</taxon>
        <taxon>Asteraceae</taxon>
        <taxon>Asteroideae</taxon>
        <taxon>Anthemideae</taxon>
        <taxon>Anthemidinae</taxon>
        <taxon>Tanacetum</taxon>
    </lineage>
</organism>